<evidence type="ECO:0008006" key="3">
    <source>
        <dbReference type="Google" id="ProtNLM"/>
    </source>
</evidence>
<comment type="caution">
    <text evidence="1">The sequence shown here is derived from an EMBL/GenBank/DDBJ whole genome shotgun (WGS) entry which is preliminary data.</text>
</comment>
<reference evidence="2" key="1">
    <citation type="submission" date="2017-04" db="EMBL/GenBank/DDBJ databases">
        <title>Function of individual gut microbiota members based on whole genome sequencing of pure cultures obtained from chicken caecum.</title>
        <authorList>
            <person name="Medvecky M."/>
            <person name="Cejkova D."/>
            <person name="Polansky O."/>
            <person name="Karasova D."/>
            <person name="Kubasova T."/>
            <person name="Cizek A."/>
            <person name="Rychlik I."/>
        </authorList>
    </citation>
    <scope>NUCLEOTIDE SEQUENCE [LARGE SCALE GENOMIC DNA]</scope>
    <source>
        <strain evidence="2">An149</strain>
    </source>
</reference>
<name>A0A1Y4EEB8_9FIRM</name>
<accession>A0A1Y4EEB8</accession>
<evidence type="ECO:0000313" key="1">
    <source>
        <dbReference type="EMBL" id="OUQ04723.1"/>
    </source>
</evidence>
<proteinExistence type="predicted"/>
<dbReference type="RefSeq" id="WP_087256808.1">
    <property type="nucleotide sequence ID" value="NZ_CALURN010000034.1"/>
</dbReference>
<dbReference type="Proteomes" id="UP000196258">
    <property type="component" value="Unassembled WGS sequence"/>
</dbReference>
<dbReference type="AlphaFoldDB" id="A0A1Y4EEB8"/>
<gene>
    <name evidence="1" type="ORF">B5E91_08390</name>
</gene>
<evidence type="ECO:0000313" key="2">
    <source>
        <dbReference type="Proteomes" id="UP000196258"/>
    </source>
</evidence>
<dbReference type="Pfam" id="PF14198">
    <property type="entry name" value="TnpV"/>
    <property type="match status" value="1"/>
</dbReference>
<sequence length="120" mass="14353">MELKYTRTGDYELPNLTLKDNKKGTINKYGMLRLNYLKHNKKALYTTLLMKDELTNHLVSVSKDAETLLNNLMKSYKKRDERLSEKNKEINQLEWIKLMNNYKNTAEEMILKELIYTENM</sequence>
<protein>
    <recommendedName>
        <fullName evidence="3">TnpV protein</fullName>
    </recommendedName>
</protein>
<dbReference type="InterPro" id="IPR026989">
    <property type="entry name" value="TnpV"/>
</dbReference>
<dbReference type="EMBL" id="NFLB01000009">
    <property type="protein sequence ID" value="OUQ04723.1"/>
    <property type="molecule type" value="Genomic_DNA"/>
</dbReference>
<organism evidence="1 2">
    <name type="scientific">Thomasclavelia spiroformis</name>
    <dbReference type="NCBI Taxonomy" id="29348"/>
    <lineage>
        <taxon>Bacteria</taxon>
        <taxon>Bacillati</taxon>
        <taxon>Bacillota</taxon>
        <taxon>Erysipelotrichia</taxon>
        <taxon>Erysipelotrichales</taxon>
        <taxon>Coprobacillaceae</taxon>
        <taxon>Thomasclavelia</taxon>
    </lineage>
</organism>